<proteinExistence type="predicted"/>
<name>A0A1L7WCF5_9HELO</name>
<evidence type="ECO:0000313" key="2">
    <source>
        <dbReference type="EMBL" id="CZR50450.1"/>
    </source>
</evidence>
<keyword evidence="1" id="KW-1133">Transmembrane helix</keyword>
<dbReference type="Proteomes" id="UP000184330">
    <property type="component" value="Unassembled WGS sequence"/>
</dbReference>
<evidence type="ECO:0000313" key="3">
    <source>
        <dbReference type="Proteomes" id="UP000184330"/>
    </source>
</evidence>
<protein>
    <recommendedName>
        <fullName evidence="4">Mid2 domain-containing protein</fullName>
    </recommendedName>
</protein>
<evidence type="ECO:0000256" key="1">
    <source>
        <dbReference type="SAM" id="Phobius"/>
    </source>
</evidence>
<dbReference type="STRING" id="576137.A0A1L7WCF5"/>
<dbReference type="OrthoDB" id="5431075at2759"/>
<dbReference type="AlphaFoldDB" id="A0A1L7WCF5"/>
<gene>
    <name evidence="2" type="ORF">PAC_00322</name>
</gene>
<reference evidence="2 3" key="1">
    <citation type="submission" date="2016-03" db="EMBL/GenBank/DDBJ databases">
        <authorList>
            <person name="Ploux O."/>
        </authorList>
    </citation>
    <scope>NUCLEOTIDE SEQUENCE [LARGE SCALE GENOMIC DNA]</scope>
    <source>
        <strain evidence="2 3">UAMH 11012</strain>
    </source>
</reference>
<keyword evidence="3" id="KW-1185">Reference proteome</keyword>
<keyword evidence="1" id="KW-0812">Transmembrane</keyword>
<sequence length="222" mass="23035">MSNSSVCFFPDGQSNGASSSPQFVPCNPSAAQSVCCAVGETGGCTDRTYRDGTCPTLCTDSTGRNAGAQNSWTFLKACDALTGNLQWVCSLLGDCTDSSVRFNLLVGGPQEFNITGDRSISSSTSISSSSISTTKTVSIVSATSIPSSSPSALNTNQCPTTTGSSTNIVGAAVGIPLGLLLLLAIAWAFWERRRKIVPLQDYNTLSAMENKATMPYASEAPA</sequence>
<evidence type="ECO:0008006" key="4">
    <source>
        <dbReference type="Google" id="ProtNLM"/>
    </source>
</evidence>
<dbReference type="EMBL" id="FJOG01000001">
    <property type="protein sequence ID" value="CZR50450.1"/>
    <property type="molecule type" value="Genomic_DNA"/>
</dbReference>
<accession>A0A1L7WCF5</accession>
<feature type="transmembrane region" description="Helical" evidence="1">
    <location>
        <begin position="168"/>
        <end position="190"/>
    </location>
</feature>
<keyword evidence="1" id="KW-0472">Membrane</keyword>
<organism evidence="2 3">
    <name type="scientific">Phialocephala subalpina</name>
    <dbReference type="NCBI Taxonomy" id="576137"/>
    <lineage>
        <taxon>Eukaryota</taxon>
        <taxon>Fungi</taxon>
        <taxon>Dikarya</taxon>
        <taxon>Ascomycota</taxon>
        <taxon>Pezizomycotina</taxon>
        <taxon>Leotiomycetes</taxon>
        <taxon>Helotiales</taxon>
        <taxon>Mollisiaceae</taxon>
        <taxon>Phialocephala</taxon>
        <taxon>Phialocephala fortinii species complex</taxon>
    </lineage>
</organism>